<dbReference type="EMBL" id="QGMG01000049">
    <property type="protein sequence ID" value="TVY58256.1"/>
    <property type="molecule type" value="Genomic_DNA"/>
</dbReference>
<evidence type="ECO:0000313" key="3">
    <source>
        <dbReference type="Proteomes" id="UP000481288"/>
    </source>
</evidence>
<dbReference type="Proteomes" id="UP000481288">
    <property type="component" value="Unassembled WGS sequence"/>
</dbReference>
<feature type="signal peptide" evidence="1">
    <location>
        <begin position="1"/>
        <end position="21"/>
    </location>
</feature>
<sequence>MDRYNTSKLLVMFVVRQLAAMAPLESSGVIPPHPLINPYHSDFLLNRNPSFCQSELSRELTLPGSSLIIKALARPSEVGVRTLVLGAACGPESHGQYLPDCKVTPIVGMMKGEKGAGLQRRVWEELRGKLEVVRPGVTTLGVVQIE</sequence>
<feature type="chain" id="PRO_5028840179" evidence="1">
    <location>
        <begin position="22"/>
        <end position="146"/>
    </location>
</feature>
<proteinExistence type="predicted"/>
<accession>A0A7D8YTY2</accession>
<dbReference type="AlphaFoldDB" id="A0A7D8YTY2"/>
<protein>
    <submittedName>
        <fullName evidence="2">Uncharacterized protein</fullName>
    </submittedName>
</protein>
<name>A0A7D8YTY2_9HELO</name>
<organism evidence="2 3">
    <name type="scientific">Lachnellula cervina</name>
    <dbReference type="NCBI Taxonomy" id="1316786"/>
    <lineage>
        <taxon>Eukaryota</taxon>
        <taxon>Fungi</taxon>
        <taxon>Dikarya</taxon>
        <taxon>Ascomycota</taxon>
        <taxon>Pezizomycotina</taxon>
        <taxon>Leotiomycetes</taxon>
        <taxon>Helotiales</taxon>
        <taxon>Lachnaceae</taxon>
        <taxon>Lachnellula</taxon>
    </lineage>
</organism>
<evidence type="ECO:0000313" key="2">
    <source>
        <dbReference type="EMBL" id="TVY58256.1"/>
    </source>
</evidence>
<gene>
    <name evidence="2" type="ORF">LCER1_G001902</name>
</gene>
<dbReference type="OrthoDB" id="542013at2759"/>
<reference evidence="2 3" key="1">
    <citation type="submission" date="2018-05" db="EMBL/GenBank/DDBJ databases">
        <title>Whole genome sequencing for identification of molecular markers to develop diagnostic detection tools for the regulated plant pathogen Lachnellula willkommii.</title>
        <authorList>
            <person name="Giroux E."/>
            <person name="Bilodeau G."/>
        </authorList>
    </citation>
    <scope>NUCLEOTIDE SEQUENCE [LARGE SCALE GENOMIC DNA]</scope>
    <source>
        <strain evidence="2 3">CBS 625.97</strain>
    </source>
</reference>
<evidence type="ECO:0000256" key="1">
    <source>
        <dbReference type="SAM" id="SignalP"/>
    </source>
</evidence>
<comment type="caution">
    <text evidence="2">The sequence shown here is derived from an EMBL/GenBank/DDBJ whole genome shotgun (WGS) entry which is preliminary data.</text>
</comment>
<keyword evidence="1" id="KW-0732">Signal</keyword>
<keyword evidence="3" id="KW-1185">Reference proteome</keyword>